<gene>
    <name evidence="1" type="ORF">AS189_06480</name>
</gene>
<protein>
    <recommendedName>
        <fullName evidence="3">Polyketide cyclase / dehydrase and lipid transport</fullName>
    </recommendedName>
</protein>
<proteinExistence type="predicted"/>
<dbReference type="Proteomes" id="UP000059574">
    <property type="component" value="Chromosome"/>
</dbReference>
<evidence type="ECO:0008006" key="3">
    <source>
        <dbReference type="Google" id="ProtNLM"/>
    </source>
</evidence>
<evidence type="ECO:0000313" key="2">
    <source>
        <dbReference type="Proteomes" id="UP000059574"/>
    </source>
</evidence>
<dbReference type="EMBL" id="CP013200">
    <property type="protein sequence ID" value="ALO66204.1"/>
    <property type="molecule type" value="Genomic_DNA"/>
</dbReference>
<dbReference type="RefSeq" id="WP_062286824.1">
    <property type="nucleotide sequence ID" value="NZ_CP013200.1"/>
</dbReference>
<dbReference type="SUPFAM" id="SSF55961">
    <property type="entry name" value="Bet v1-like"/>
    <property type="match status" value="1"/>
</dbReference>
<reference evidence="2" key="1">
    <citation type="submission" date="2015-11" db="EMBL/GenBank/DDBJ databases">
        <authorList>
            <person name="Kumar R."/>
            <person name="Singh D."/>
            <person name="Swarnkar M.K."/>
            <person name="Singh A.K."/>
            <person name="Kumar S."/>
        </authorList>
    </citation>
    <scope>NUCLEOTIDE SEQUENCE [LARGE SCALE GENOMIC DNA]</scope>
    <source>
        <strain evidence="2">ERGS4:06</strain>
    </source>
</reference>
<organism evidence="1 2">
    <name type="scientific">Arthrobacter alpinus</name>
    <dbReference type="NCBI Taxonomy" id="656366"/>
    <lineage>
        <taxon>Bacteria</taxon>
        <taxon>Bacillati</taxon>
        <taxon>Actinomycetota</taxon>
        <taxon>Actinomycetes</taxon>
        <taxon>Micrococcales</taxon>
        <taxon>Micrococcaceae</taxon>
        <taxon>Arthrobacter</taxon>
    </lineage>
</organism>
<sequence>MGKNVGRKEAVRKPIYVEIRMRAAMERVWELSQNPQLHPRWDLRFSRIIPVDQDEHGQLRFRYEFLLPLHIIRGTGTSLGHRHRADGQATSVLKFDTADWLSPIGPGSGYWRYIPTDDGLRFITGYNYQPGMGILGKALDAQIIRPALGWATAISFDSLRLWAESEQDPRDSRSRWFLDAGARAGGLLLAGDCSAGR</sequence>
<dbReference type="OrthoDB" id="6199084at2"/>
<name>A0A0S2LXQ5_9MICC</name>
<evidence type="ECO:0000313" key="1">
    <source>
        <dbReference type="EMBL" id="ALO66204.1"/>
    </source>
</evidence>
<accession>A0A0S2LXQ5</accession>
<dbReference type="AlphaFoldDB" id="A0A0S2LXQ5"/>
<reference evidence="1 2" key="2">
    <citation type="journal article" date="2016" name="J. Biotechnol.">
        <title>Complete genome sequence of Arthrobacter alpinus ERGS4:06, a yellow pigmented bacterium tolerant to cold and radiations isolated from Sikkim Himalaya.</title>
        <authorList>
            <person name="Kumar R."/>
            <person name="Singh D."/>
            <person name="Swarnkar M.K."/>
            <person name="Singh A.K."/>
            <person name="Kumar S."/>
        </authorList>
    </citation>
    <scope>NUCLEOTIDE SEQUENCE [LARGE SCALE GENOMIC DNA]</scope>
    <source>
        <strain evidence="1 2">ERGS4:06</strain>
    </source>
</reference>